<protein>
    <recommendedName>
        <fullName evidence="4">Tetratricopeptide repeat-like domain-containing protein</fullName>
    </recommendedName>
</protein>
<evidence type="ECO:0000256" key="1">
    <source>
        <dbReference type="SAM" id="Phobius"/>
    </source>
</evidence>
<keyword evidence="1" id="KW-1133">Transmembrane helix</keyword>
<dbReference type="AlphaFoldDB" id="A0A345ZAI8"/>
<name>A0A345ZAI8_9BACT</name>
<dbReference type="SUPFAM" id="SSF48452">
    <property type="entry name" value="TPR-like"/>
    <property type="match status" value="1"/>
</dbReference>
<dbReference type="Gene3D" id="1.25.40.10">
    <property type="entry name" value="Tetratricopeptide repeat domain"/>
    <property type="match status" value="1"/>
</dbReference>
<gene>
    <name evidence="2" type="ORF">C0J27_00875</name>
</gene>
<accession>A0A345ZAI8</accession>
<dbReference type="EMBL" id="CP025544">
    <property type="protein sequence ID" value="AXK60305.1"/>
    <property type="molecule type" value="Genomic_DNA"/>
</dbReference>
<sequence length="251" mass="28117">MKHNNDTVKNMSAGYSQSFMQYTQIKYVRELIAAVILFALVSCGYALVTWYQKSNNVQAFAGLVEISKSYEKSLEAARKQQELPESEQVENPFEDTELLLEAIAKQHTGSSLSPFFVFYQADLVLQKEGDLAQAITLMKKGLAQLPKKSIYYDMFNLKLIKMSLDSKDEAVAASAVQDLKLMADNNENYYYQDALHTLALYQASQGDMSAAIVSWKKLAITQADKALVPSPFVAQAQEKLKSLHIDMNVSN</sequence>
<keyword evidence="1" id="KW-0812">Transmembrane</keyword>
<reference evidence="2 3" key="1">
    <citation type="submission" date="2017-12" db="EMBL/GenBank/DDBJ databases">
        <title>Chromulinavorax destructans is a abundant pathogen of dominant heterotrophic picoflagllates.</title>
        <authorList>
            <person name="Deeg C.M."/>
            <person name="Zimmer M."/>
            <person name="Suttle C.A."/>
        </authorList>
    </citation>
    <scope>NUCLEOTIDE SEQUENCE [LARGE SCALE GENOMIC DNA]</scope>
    <source>
        <strain evidence="2 3">SeV1</strain>
    </source>
</reference>
<dbReference type="InterPro" id="IPR011990">
    <property type="entry name" value="TPR-like_helical_dom_sf"/>
</dbReference>
<dbReference type="KEGG" id="cdes:C0J27_00875"/>
<evidence type="ECO:0008006" key="4">
    <source>
        <dbReference type="Google" id="ProtNLM"/>
    </source>
</evidence>
<evidence type="ECO:0000313" key="2">
    <source>
        <dbReference type="EMBL" id="AXK60305.1"/>
    </source>
</evidence>
<keyword evidence="3" id="KW-1185">Reference proteome</keyword>
<keyword evidence="1" id="KW-0472">Membrane</keyword>
<organism evidence="2 3">
    <name type="scientific">Candidatus Chromulinivorax destructor</name>
    <dbReference type="NCBI Taxonomy" id="2066483"/>
    <lineage>
        <taxon>Bacteria</taxon>
        <taxon>Candidatus Babelota</taxon>
        <taxon>Candidatus Babeliae</taxon>
        <taxon>Candidatus Babeliales</taxon>
        <taxon>Candidatus Chromulinivoraceae</taxon>
        <taxon>Candidatus Chromulinivorax</taxon>
    </lineage>
</organism>
<feature type="transmembrane region" description="Helical" evidence="1">
    <location>
        <begin position="31"/>
        <end position="51"/>
    </location>
</feature>
<proteinExistence type="predicted"/>
<dbReference type="Proteomes" id="UP000254834">
    <property type="component" value="Chromosome"/>
</dbReference>
<evidence type="ECO:0000313" key="3">
    <source>
        <dbReference type="Proteomes" id="UP000254834"/>
    </source>
</evidence>